<evidence type="ECO:0000256" key="2">
    <source>
        <dbReference type="ARBA" id="ARBA00006824"/>
    </source>
</evidence>
<accession>A0A7R9JXV5</accession>
<evidence type="ECO:0000256" key="6">
    <source>
        <dbReference type="RuleBase" id="RU363053"/>
    </source>
</evidence>
<dbReference type="AlphaFoldDB" id="A0A7R9JXV5"/>
<dbReference type="InterPro" id="IPR007248">
    <property type="entry name" value="Mpv17_PMP22"/>
</dbReference>
<dbReference type="Pfam" id="PF04117">
    <property type="entry name" value="Mpv17_PMP22"/>
    <property type="match status" value="1"/>
</dbReference>
<comment type="subcellular location">
    <subcellularLocation>
        <location evidence="1">Membrane</location>
        <topology evidence="1">Multi-pass membrane protein</topology>
    </subcellularLocation>
</comment>
<sequence length="147" mass="17165">MDDPLPMMSGFESQRGILRLIFGGTIPHWFFLTLDKLVPSNVPNFQMKRVLIERLLFAPLFHAWTLYVLARLEGKTHKQAVGNLYQVWAPIVRANWQWLTVPMLLNIVFVPSMLRSVVSSLIAFFWIIFIANKRRQAQARDRGENRQ</sequence>
<feature type="transmembrane region" description="Helical" evidence="6">
    <location>
        <begin position="20"/>
        <end position="38"/>
    </location>
</feature>
<dbReference type="PANTHER" id="PTHR11266:SF80">
    <property type="entry name" value="PEROXISOMAL MEMBRANE PROTEIN 2"/>
    <property type="match status" value="1"/>
</dbReference>
<protein>
    <recommendedName>
        <fullName evidence="8">Peroxisomal membrane protein 2</fullName>
    </recommendedName>
</protein>
<evidence type="ECO:0000256" key="4">
    <source>
        <dbReference type="ARBA" id="ARBA00022989"/>
    </source>
</evidence>
<name>A0A7R9JXV5_TIMGE</name>
<organism evidence="7">
    <name type="scientific">Timema genevievae</name>
    <name type="common">Walking stick</name>
    <dbReference type="NCBI Taxonomy" id="629358"/>
    <lineage>
        <taxon>Eukaryota</taxon>
        <taxon>Metazoa</taxon>
        <taxon>Ecdysozoa</taxon>
        <taxon>Arthropoda</taxon>
        <taxon>Hexapoda</taxon>
        <taxon>Insecta</taxon>
        <taxon>Pterygota</taxon>
        <taxon>Neoptera</taxon>
        <taxon>Polyneoptera</taxon>
        <taxon>Phasmatodea</taxon>
        <taxon>Timematodea</taxon>
        <taxon>Timematoidea</taxon>
        <taxon>Timematidae</taxon>
        <taxon>Timema</taxon>
    </lineage>
</organism>
<keyword evidence="3 6" id="KW-0812">Transmembrane</keyword>
<dbReference type="EMBL" id="OE841006">
    <property type="protein sequence ID" value="CAD7593632.1"/>
    <property type="molecule type" value="Genomic_DNA"/>
</dbReference>
<evidence type="ECO:0000256" key="3">
    <source>
        <dbReference type="ARBA" id="ARBA00022692"/>
    </source>
</evidence>
<dbReference type="GO" id="GO:0005778">
    <property type="term" value="C:peroxisomal membrane"/>
    <property type="evidence" value="ECO:0007669"/>
    <property type="project" value="TreeGrafter"/>
</dbReference>
<gene>
    <name evidence="7" type="ORF">TGEB3V08_LOCUS5395</name>
</gene>
<evidence type="ECO:0008006" key="8">
    <source>
        <dbReference type="Google" id="ProtNLM"/>
    </source>
</evidence>
<feature type="transmembrane region" description="Helical" evidence="6">
    <location>
        <begin position="50"/>
        <end position="70"/>
    </location>
</feature>
<keyword evidence="4 6" id="KW-1133">Transmembrane helix</keyword>
<dbReference type="PANTHER" id="PTHR11266">
    <property type="entry name" value="PEROXISOMAL MEMBRANE PROTEIN 2, PXMP2 MPV17"/>
    <property type="match status" value="1"/>
</dbReference>
<evidence type="ECO:0000256" key="1">
    <source>
        <dbReference type="ARBA" id="ARBA00004141"/>
    </source>
</evidence>
<keyword evidence="5 6" id="KW-0472">Membrane</keyword>
<reference evidence="7" key="1">
    <citation type="submission" date="2020-11" db="EMBL/GenBank/DDBJ databases">
        <authorList>
            <person name="Tran Van P."/>
        </authorList>
    </citation>
    <scope>NUCLEOTIDE SEQUENCE</scope>
</reference>
<evidence type="ECO:0000256" key="5">
    <source>
        <dbReference type="ARBA" id="ARBA00023136"/>
    </source>
</evidence>
<comment type="similarity">
    <text evidence="2 6">Belongs to the peroxisomal membrane protein PXMP2/4 family.</text>
</comment>
<evidence type="ECO:0000313" key="7">
    <source>
        <dbReference type="EMBL" id="CAD7593632.1"/>
    </source>
</evidence>
<proteinExistence type="inferred from homology"/>
<feature type="transmembrane region" description="Helical" evidence="6">
    <location>
        <begin position="103"/>
        <end position="130"/>
    </location>
</feature>